<name>J3PCI6_GAET3</name>
<organism evidence="2">
    <name type="scientific">Gaeumannomyces tritici (strain R3-111a-1)</name>
    <name type="common">Wheat and barley take-all root rot fungus</name>
    <name type="synonym">Gaeumannomyces graminis var. tritici</name>
    <dbReference type="NCBI Taxonomy" id="644352"/>
    <lineage>
        <taxon>Eukaryota</taxon>
        <taxon>Fungi</taxon>
        <taxon>Dikarya</taxon>
        <taxon>Ascomycota</taxon>
        <taxon>Pezizomycotina</taxon>
        <taxon>Sordariomycetes</taxon>
        <taxon>Sordariomycetidae</taxon>
        <taxon>Magnaporthales</taxon>
        <taxon>Magnaporthaceae</taxon>
        <taxon>Gaeumannomyces</taxon>
    </lineage>
</organism>
<evidence type="ECO:0000313" key="2">
    <source>
        <dbReference type="EMBL" id="EJT71956.1"/>
    </source>
</evidence>
<evidence type="ECO:0000256" key="1">
    <source>
        <dbReference type="SAM" id="MobiDB-lite"/>
    </source>
</evidence>
<reference evidence="2" key="2">
    <citation type="submission" date="2010-07" db="EMBL/GenBank/DDBJ databases">
        <authorList>
            <consortium name="The Broad Institute Genome Sequencing Platform"/>
            <consortium name="Broad Institute Genome Sequencing Center for Infectious Disease"/>
            <person name="Ma L.-J."/>
            <person name="Dead R."/>
            <person name="Young S."/>
            <person name="Zeng Q."/>
            <person name="Koehrsen M."/>
            <person name="Alvarado L."/>
            <person name="Berlin A."/>
            <person name="Chapman S.B."/>
            <person name="Chen Z."/>
            <person name="Freedman E."/>
            <person name="Gellesch M."/>
            <person name="Goldberg J."/>
            <person name="Griggs A."/>
            <person name="Gujja S."/>
            <person name="Heilman E.R."/>
            <person name="Heiman D."/>
            <person name="Hepburn T."/>
            <person name="Howarth C."/>
            <person name="Jen D."/>
            <person name="Larson L."/>
            <person name="Mehta T."/>
            <person name="Neiman D."/>
            <person name="Pearson M."/>
            <person name="Roberts A."/>
            <person name="Saif S."/>
            <person name="Shea T."/>
            <person name="Shenoy N."/>
            <person name="Sisk P."/>
            <person name="Stolte C."/>
            <person name="Sykes S."/>
            <person name="Walk T."/>
            <person name="White J."/>
            <person name="Yandava C."/>
            <person name="Haas B."/>
            <person name="Nusbaum C."/>
            <person name="Birren B."/>
        </authorList>
    </citation>
    <scope>NUCLEOTIDE SEQUENCE</scope>
    <source>
        <strain evidence="2">R3-111a-1</strain>
    </source>
</reference>
<dbReference type="RefSeq" id="XP_009227353.1">
    <property type="nucleotide sequence ID" value="XM_009229089.1"/>
</dbReference>
<dbReference type="EMBL" id="GL385400">
    <property type="protein sequence ID" value="EJT71956.1"/>
    <property type="molecule type" value="Genomic_DNA"/>
</dbReference>
<sequence length="90" mass="9515">MIRRCPPAGGGRTCAVTPLNCRKWRCRCRHQPGRCCSSATGPTPGPLSVPHACKEPSAGNDVPRGGPYLMPSPPARRARSTAAALLLHTD</sequence>
<protein>
    <submittedName>
        <fullName evidence="2 3">Uncharacterized protein</fullName>
    </submittedName>
</protein>
<gene>
    <name evidence="3" type="primary">20351665</name>
    <name evidence="2" type="ORF">GGTG_11207</name>
</gene>
<reference evidence="3" key="4">
    <citation type="journal article" date="2015" name="G3 (Bethesda)">
        <title>Genome sequences of three phytopathogenic species of the Magnaporthaceae family of fungi.</title>
        <authorList>
            <person name="Okagaki L.H."/>
            <person name="Nunes C.C."/>
            <person name="Sailsbery J."/>
            <person name="Clay B."/>
            <person name="Brown D."/>
            <person name="John T."/>
            <person name="Oh Y."/>
            <person name="Young N."/>
            <person name="Fitzgerald M."/>
            <person name="Haas B.J."/>
            <person name="Zeng Q."/>
            <person name="Young S."/>
            <person name="Adiconis X."/>
            <person name="Fan L."/>
            <person name="Levin J.Z."/>
            <person name="Mitchell T.K."/>
            <person name="Okubara P.A."/>
            <person name="Farman M.L."/>
            <person name="Kohn L.M."/>
            <person name="Birren B."/>
            <person name="Ma L.-J."/>
            <person name="Dean R.A."/>
        </authorList>
    </citation>
    <scope>NUCLEOTIDE SEQUENCE</scope>
    <source>
        <strain evidence="3">R3-111a-1</strain>
    </source>
</reference>
<reference evidence="3" key="5">
    <citation type="submission" date="2018-04" db="UniProtKB">
        <authorList>
            <consortium name="EnsemblFungi"/>
        </authorList>
    </citation>
    <scope>IDENTIFICATION</scope>
    <source>
        <strain evidence="3">R3-111a-1</strain>
    </source>
</reference>
<keyword evidence="4" id="KW-1185">Reference proteome</keyword>
<evidence type="ECO:0000313" key="4">
    <source>
        <dbReference type="Proteomes" id="UP000006039"/>
    </source>
</evidence>
<dbReference type="EnsemblFungi" id="EJT71956">
    <property type="protein sequence ID" value="EJT71956"/>
    <property type="gene ID" value="GGTG_11207"/>
</dbReference>
<reference evidence="2" key="3">
    <citation type="submission" date="2010-09" db="EMBL/GenBank/DDBJ databases">
        <title>Annotation of Gaeumannomyces graminis var. tritici R3-111a-1.</title>
        <authorList>
            <consortium name="The Broad Institute Genome Sequencing Platform"/>
            <person name="Ma L.-J."/>
            <person name="Dead R."/>
            <person name="Young S.K."/>
            <person name="Zeng Q."/>
            <person name="Gargeya S."/>
            <person name="Fitzgerald M."/>
            <person name="Haas B."/>
            <person name="Abouelleil A."/>
            <person name="Alvarado L."/>
            <person name="Arachchi H.M."/>
            <person name="Berlin A."/>
            <person name="Brown A."/>
            <person name="Chapman S.B."/>
            <person name="Chen Z."/>
            <person name="Dunbar C."/>
            <person name="Freedman E."/>
            <person name="Gearin G."/>
            <person name="Gellesch M."/>
            <person name="Goldberg J."/>
            <person name="Griggs A."/>
            <person name="Gujja S."/>
            <person name="Heiman D."/>
            <person name="Howarth C."/>
            <person name="Larson L."/>
            <person name="Lui A."/>
            <person name="MacDonald P.J.P."/>
            <person name="Mehta T."/>
            <person name="Montmayeur A."/>
            <person name="Murphy C."/>
            <person name="Neiman D."/>
            <person name="Pearson M."/>
            <person name="Priest M."/>
            <person name="Roberts A."/>
            <person name="Saif S."/>
            <person name="Shea T."/>
            <person name="Shenoy N."/>
            <person name="Sisk P."/>
            <person name="Stolte C."/>
            <person name="Sykes S."/>
            <person name="Yandava C."/>
            <person name="Wortman J."/>
            <person name="Nusbaum C."/>
            <person name="Birren B."/>
        </authorList>
    </citation>
    <scope>NUCLEOTIDE SEQUENCE</scope>
    <source>
        <strain evidence="2">R3-111a-1</strain>
    </source>
</reference>
<accession>J3PCI6</accession>
<feature type="region of interest" description="Disordered" evidence="1">
    <location>
        <begin position="55"/>
        <end position="90"/>
    </location>
</feature>
<feature type="compositionally biased region" description="Low complexity" evidence="1">
    <location>
        <begin position="80"/>
        <end position="90"/>
    </location>
</feature>
<evidence type="ECO:0000313" key="3">
    <source>
        <dbReference type="EnsemblFungi" id="EJT71956"/>
    </source>
</evidence>
<dbReference type="Proteomes" id="UP000006039">
    <property type="component" value="Unassembled WGS sequence"/>
</dbReference>
<proteinExistence type="predicted"/>
<dbReference type="HOGENOM" id="CLU_2440987_0_0_1"/>
<dbReference type="VEuPathDB" id="FungiDB:GGTG_11207"/>
<dbReference type="AlphaFoldDB" id="J3PCI6"/>
<dbReference type="GeneID" id="20351665"/>
<reference evidence="4" key="1">
    <citation type="submission" date="2010-07" db="EMBL/GenBank/DDBJ databases">
        <title>The genome sequence of Gaeumannomyces graminis var. tritici strain R3-111a-1.</title>
        <authorList>
            <consortium name="The Broad Institute Genome Sequencing Platform"/>
            <person name="Ma L.-J."/>
            <person name="Dead R."/>
            <person name="Young S."/>
            <person name="Zeng Q."/>
            <person name="Koehrsen M."/>
            <person name="Alvarado L."/>
            <person name="Berlin A."/>
            <person name="Chapman S.B."/>
            <person name="Chen Z."/>
            <person name="Freedman E."/>
            <person name="Gellesch M."/>
            <person name="Goldberg J."/>
            <person name="Griggs A."/>
            <person name="Gujja S."/>
            <person name="Heilman E.R."/>
            <person name="Heiman D."/>
            <person name="Hepburn T."/>
            <person name="Howarth C."/>
            <person name="Jen D."/>
            <person name="Larson L."/>
            <person name="Mehta T."/>
            <person name="Neiman D."/>
            <person name="Pearson M."/>
            <person name="Roberts A."/>
            <person name="Saif S."/>
            <person name="Shea T."/>
            <person name="Shenoy N."/>
            <person name="Sisk P."/>
            <person name="Stolte C."/>
            <person name="Sykes S."/>
            <person name="Walk T."/>
            <person name="White J."/>
            <person name="Yandava C."/>
            <person name="Haas B."/>
            <person name="Nusbaum C."/>
            <person name="Birren B."/>
        </authorList>
    </citation>
    <scope>NUCLEOTIDE SEQUENCE [LARGE SCALE GENOMIC DNA]</scope>
    <source>
        <strain evidence="4">R3-111a-1</strain>
    </source>
</reference>